<evidence type="ECO:0000313" key="2">
    <source>
        <dbReference type="EMBL" id="GAA1562161.1"/>
    </source>
</evidence>
<dbReference type="EMBL" id="BAAAPH010000005">
    <property type="protein sequence ID" value="GAA1562161.1"/>
    <property type="molecule type" value="Genomic_DNA"/>
</dbReference>
<name>A0ABN2CPK5_9ACTN</name>
<proteinExistence type="inferred from homology"/>
<dbReference type="Proteomes" id="UP001501705">
    <property type="component" value="Unassembled WGS sequence"/>
</dbReference>
<evidence type="ECO:0000256" key="1">
    <source>
        <dbReference type="ARBA" id="ARBA00010154"/>
    </source>
</evidence>
<dbReference type="InterPro" id="IPR014710">
    <property type="entry name" value="RmlC-like_jellyroll"/>
</dbReference>
<gene>
    <name evidence="2" type="ORF">GCM10009804_18600</name>
</gene>
<organism evidence="2 3">
    <name type="scientific">Kribbella hippodromi</name>
    <dbReference type="NCBI Taxonomy" id="434347"/>
    <lineage>
        <taxon>Bacteria</taxon>
        <taxon>Bacillati</taxon>
        <taxon>Actinomycetota</taxon>
        <taxon>Actinomycetes</taxon>
        <taxon>Propionibacteriales</taxon>
        <taxon>Kribbellaceae</taxon>
        <taxon>Kribbella</taxon>
    </lineage>
</organism>
<protein>
    <submittedName>
        <fullName evidence="2">dTDP-4-dehydrorhamnose 3,5-epimerase</fullName>
    </submittedName>
</protein>
<dbReference type="InterPro" id="IPR011051">
    <property type="entry name" value="RmlC_Cupin_sf"/>
</dbReference>
<keyword evidence="3" id="KW-1185">Reference proteome</keyword>
<dbReference type="Gene3D" id="2.60.120.10">
    <property type="entry name" value="Jelly Rolls"/>
    <property type="match status" value="1"/>
</dbReference>
<dbReference type="PANTHER" id="PTHR21047">
    <property type="entry name" value="DTDP-6-DEOXY-D-GLUCOSE-3,5 EPIMERASE"/>
    <property type="match status" value="1"/>
</dbReference>
<evidence type="ECO:0000313" key="3">
    <source>
        <dbReference type="Proteomes" id="UP001501705"/>
    </source>
</evidence>
<comment type="similarity">
    <text evidence="1">Belongs to the dTDP-4-dehydrorhamnose 3,5-epimerase family.</text>
</comment>
<dbReference type="PANTHER" id="PTHR21047:SF2">
    <property type="entry name" value="THYMIDINE DIPHOSPHO-4-KETO-RHAMNOSE 3,5-EPIMERASE"/>
    <property type="match status" value="1"/>
</dbReference>
<dbReference type="InterPro" id="IPR000888">
    <property type="entry name" value="RmlC-like"/>
</dbReference>
<sequence length="211" mass="22432">MIGSGAAGHGGEAMEPLAISGAWKLRPRQFDDDRGTFVVPFRQDLLTAAAGHPLAVSQLNCAVSAAGVIRGIHFVDTPPGQAKYVVCVAGAVLDVVVDVRVGSPTFGRWDSAILDDVDRSAVYLSEGLGHAVMSLTEQSTIAYLTSTPYQPHFERTVTPLDKEIGIDWPAGRSDGTELSIRLSDRDAEAPSLATACRQGILPVFQHPRAAR</sequence>
<comment type="caution">
    <text evidence="2">The sequence shown here is derived from an EMBL/GenBank/DDBJ whole genome shotgun (WGS) entry which is preliminary data.</text>
</comment>
<dbReference type="Pfam" id="PF00908">
    <property type="entry name" value="dTDP_sugar_isom"/>
    <property type="match status" value="1"/>
</dbReference>
<dbReference type="SUPFAM" id="SSF51182">
    <property type="entry name" value="RmlC-like cupins"/>
    <property type="match status" value="1"/>
</dbReference>
<accession>A0ABN2CPK5</accession>
<reference evidence="2 3" key="1">
    <citation type="journal article" date="2019" name="Int. J. Syst. Evol. Microbiol.">
        <title>The Global Catalogue of Microorganisms (GCM) 10K type strain sequencing project: providing services to taxonomists for standard genome sequencing and annotation.</title>
        <authorList>
            <consortium name="The Broad Institute Genomics Platform"/>
            <consortium name="The Broad Institute Genome Sequencing Center for Infectious Disease"/>
            <person name="Wu L."/>
            <person name="Ma J."/>
        </authorList>
    </citation>
    <scope>NUCLEOTIDE SEQUENCE [LARGE SCALE GENOMIC DNA]</scope>
    <source>
        <strain evidence="2 3">JCM 15572</strain>
    </source>
</reference>